<feature type="coiled-coil region" evidence="1">
    <location>
        <begin position="22"/>
        <end position="49"/>
    </location>
</feature>
<dbReference type="Proteomes" id="UP000011096">
    <property type="component" value="Unassembled WGS sequence"/>
</dbReference>
<comment type="caution">
    <text evidence="2">The sequence shown here is derived from an EMBL/GenBank/DDBJ whole genome shotgun (WGS) entry which is preliminary data.</text>
</comment>
<dbReference type="InParanoid" id="A0A7J6IUX8"/>
<gene>
    <name evidence="2" type="ORF">CGGC5_v010988</name>
</gene>
<protein>
    <submittedName>
        <fullName evidence="2">Uncharacterized protein</fullName>
    </submittedName>
</protein>
<proteinExistence type="predicted"/>
<dbReference type="AlphaFoldDB" id="A0A7J6IUX8"/>
<keyword evidence="1" id="KW-0175">Coiled coil</keyword>
<evidence type="ECO:0000313" key="2">
    <source>
        <dbReference type="EMBL" id="KAF4480878.1"/>
    </source>
</evidence>
<name>A0A7J6IUX8_COLFN</name>
<keyword evidence="3" id="KW-1185">Reference proteome</keyword>
<organism evidence="2 3">
    <name type="scientific">Colletotrichum fructicola (strain Nara gc5)</name>
    <name type="common">Anthracnose fungus</name>
    <name type="synonym">Colletotrichum gloeosporioides (strain Nara gc5)</name>
    <dbReference type="NCBI Taxonomy" id="1213859"/>
    <lineage>
        <taxon>Eukaryota</taxon>
        <taxon>Fungi</taxon>
        <taxon>Dikarya</taxon>
        <taxon>Ascomycota</taxon>
        <taxon>Pezizomycotina</taxon>
        <taxon>Sordariomycetes</taxon>
        <taxon>Hypocreomycetidae</taxon>
        <taxon>Glomerellales</taxon>
        <taxon>Glomerellaceae</taxon>
        <taxon>Colletotrichum</taxon>
        <taxon>Colletotrichum gloeosporioides species complex</taxon>
    </lineage>
</organism>
<evidence type="ECO:0000313" key="3">
    <source>
        <dbReference type="Proteomes" id="UP000011096"/>
    </source>
</evidence>
<reference evidence="2 3" key="2">
    <citation type="submission" date="2020-04" db="EMBL/GenBank/DDBJ databases">
        <title>Genome sequencing and assembly of multiple isolates from the Colletotrichum gloeosporioides species complex.</title>
        <authorList>
            <person name="Gan P."/>
            <person name="Shirasu K."/>
        </authorList>
    </citation>
    <scope>NUCLEOTIDE SEQUENCE [LARGE SCALE GENOMIC DNA]</scope>
    <source>
        <strain evidence="2 3">Nara gc5</strain>
    </source>
</reference>
<sequence length="132" mass="15165">MDNTAFDEQAFDRHPKTHKRCDKENTAELQNLQQALQDLKRKLIGMDRAVLRRDRNQARAIFLRLDRNFRLDVTEPLKTALLDKVLPECRYIIAAVKAILEDGNDVVRKLAAKAAEEDSDDCKILEAADEMT</sequence>
<dbReference type="GeneID" id="90980127"/>
<reference evidence="2 3" key="1">
    <citation type="submission" date="2012-08" db="EMBL/GenBank/DDBJ databases">
        <authorList>
            <person name="Gan P.H.P."/>
            <person name="Ikeda K."/>
            <person name="Irieda H."/>
            <person name="Narusaka M."/>
            <person name="O'Connell R.J."/>
            <person name="Narusaka Y."/>
            <person name="Takano Y."/>
            <person name="Kubo Y."/>
            <person name="Shirasu K."/>
        </authorList>
    </citation>
    <scope>NUCLEOTIDE SEQUENCE [LARGE SCALE GENOMIC DNA]</scope>
    <source>
        <strain evidence="2 3">Nara gc5</strain>
    </source>
</reference>
<evidence type="ECO:0000256" key="1">
    <source>
        <dbReference type="SAM" id="Coils"/>
    </source>
</evidence>
<accession>A0A7J6IUX8</accession>
<dbReference type="EMBL" id="ANPB02000006">
    <property type="protein sequence ID" value="KAF4480878.1"/>
    <property type="molecule type" value="Genomic_DNA"/>
</dbReference>
<dbReference type="RefSeq" id="XP_066008199.1">
    <property type="nucleotide sequence ID" value="XM_066152450.1"/>
</dbReference>
<dbReference type="OrthoDB" id="10492511at2759"/>